<feature type="region of interest" description="Disordered" evidence="2">
    <location>
        <begin position="305"/>
        <end position="331"/>
    </location>
</feature>
<protein>
    <submittedName>
        <fullName evidence="3">Leucine Rich Repeat</fullName>
    </submittedName>
</protein>
<dbReference type="InterPro" id="IPR051848">
    <property type="entry name" value="PGIP"/>
</dbReference>
<feature type="compositionally biased region" description="Polar residues" evidence="2">
    <location>
        <begin position="194"/>
        <end position="217"/>
    </location>
</feature>
<sequence>MEVPLQEVNAGKALKARASGNNNCEVAEADHPLLPVPTTTTTAHNRFFANNNNNENTMLAEEKRNIAYPKKRSKTVGQTKKAPPSAVEDTSNEQQQHQKMIHKEKQTVHTAKTGEVSSALLLAQEKRHIAFPKSAGPSNTNKSRAIITGKQGGVVEADHPLPVSTTTTGATTTAHHKVESAMLAAEKRNIAYPKQSNKSVNQTDVPPAGNTNEQQQPIHGETQPMEVNSTAAKTGNVSALLAHEKRHVAYPRISGPSAALSGKSADGGGYGILLSNVTEVVVDQATTPTDNNNNSGLLAVATQVEEEHKEPTQIASRPAAARPDKASEDNGAPSPSLLILVLIVSLFSIGIVVGCICGAGLCSNKEGDVGTQAPTSFRYFILEDIQNRIDDAFGPDYFPKNDETEPTQPKFKALYWIVFEDPLQLNADANNLLQRFILSLTYFETSRESNWLDCGPSTTTTNDESCRIHYFNSESWGSRWLAGVHECQWGGIFCDGEKYITELQLRGNGLNGPLPTELASLTALELINFEGNQLTGSIPVELFRNKLSSLQFANNSLTGTVPTEVGLFDGSSLDFASNSLSGSIPTELFQARTGNRLYIVFDDNELTGTLPTEIGALHGRNRVDLHLQGNPLHGTIPSEIGLLRGKIGDLDMSWTNMDGSLPEEFFTKCTNLVSLKASNSGLTGTISSGLQRLTKLQNFDISNNKFHGTIPAQLSALTRLQRFILTVCQGMALAIP</sequence>
<dbReference type="SUPFAM" id="SSF52058">
    <property type="entry name" value="L domain-like"/>
    <property type="match status" value="1"/>
</dbReference>
<dbReference type="Gene3D" id="3.80.10.10">
    <property type="entry name" value="Ribonuclease Inhibitor"/>
    <property type="match status" value="2"/>
</dbReference>
<dbReference type="EMBL" id="CAICTM010001770">
    <property type="protein sequence ID" value="CAB9526077.1"/>
    <property type="molecule type" value="Genomic_DNA"/>
</dbReference>
<comment type="caution">
    <text evidence="3">The sequence shown here is derived from an EMBL/GenBank/DDBJ whole genome shotgun (WGS) entry which is preliminary data.</text>
</comment>
<evidence type="ECO:0000313" key="4">
    <source>
        <dbReference type="Proteomes" id="UP001153069"/>
    </source>
</evidence>
<dbReference type="OrthoDB" id="195103at2759"/>
<dbReference type="Proteomes" id="UP001153069">
    <property type="component" value="Unassembled WGS sequence"/>
</dbReference>
<accession>A0A9N8HUM0</accession>
<organism evidence="3 4">
    <name type="scientific">Seminavis robusta</name>
    <dbReference type="NCBI Taxonomy" id="568900"/>
    <lineage>
        <taxon>Eukaryota</taxon>
        <taxon>Sar</taxon>
        <taxon>Stramenopiles</taxon>
        <taxon>Ochrophyta</taxon>
        <taxon>Bacillariophyta</taxon>
        <taxon>Bacillariophyceae</taxon>
        <taxon>Bacillariophycidae</taxon>
        <taxon>Naviculales</taxon>
        <taxon>Naviculaceae</taxon>
        <taxon>Seminavis</taxon>
    </lineage>
</organism>
<dbReference type="PANTHER" id="PTHR48059">
    <property type="entry name" value="POLYGALACTURONASE INHIBITOR 1"/>
    <property type="match status" value="1"/>
</dbReference>
<keyword evidence="4" id="KW-1185">Reference proteome</keyword>
<evidence type="ECO:0000313" key="3">
    <source>
        <dbReference type="EMBL" id="CAB9526077.1"/>
    </source>
</evidence>
<name>A0A9N8HUM0_9STRA</name>
<proteinExistence type="predicted"/>
<dbReference type="PANTHER" id="PTHR48059:SF30">
    <property type="entry name" value="OS06G0587000 PROTEIN"/>
    <property type="match status" value="1"/>
</dbReference>
<feature type="region of interest" description="Disordered" evidence="2">
    <location>
        <begin position="68"/>
        <end position="94"/>
    </location>
</feature>
<dbReference type="InterPro" id="IPR032675">
    <property type="entry name" value="LRR_dom_sf"/>
</dbReference>
<dbReference type="Pfam" id="PF00560">
    <property type="entry name" value="LRR_1"/>
    <property type="match status" value="1"/>
</dbReference>
<evidence type="ECO:0000256" key="1">
    <source>
        <dbReference type="ARBA" id="ARBA00004196"/>
    </source>
</evidence>
<dbReference type="AlphaFoldDB" id="A0A9N8HUM0"/>
<feature type="region of interest" description="Disordered" evidence="2">
    <location>
        <begin position="191"/>
        <end position="217"/>
    </location>
</feature>
<evidence type="ECO:0000256" key="2">
    <source>
        <dbReference type="SAM" id="MobiDB-lite"/>
    </source>
</evidence>
<comment type="subcellular location">
    <subcellularLocation>
        <location evidence="1">Cell envelope</location>
    </subcellularLocation>
</comment>
<dbReference type="InterPro" id="IPR001611">
    <property type="entry name" value="Leu-rich_rpt"/>
</dbReference>
<gene>
    <name evidence="3" type="ORF">SEMRO_1772_G296700.1</name>
</gene>
<reference evidence="3" key="1">
    <citation type="submission" date="2020-06" db="EMBL/GenBank/DDBJ databases">
        <authorList>
            <consortium name="Plant Systems Biology data submission"/>
        </authorList>
    </citation>
    <scope>NUCLEOTIDE SEQUENCE</scope>
    <source>
        <strain evidence="3">D6</strain>
    </source>
</reference>